<evidence type="ECO:0000256" key="1">
    <source>
        <dbReference type="ARBA" id="ARBA00004613"/>
    </source>
</evidence>
<keyword evidence="6" id="KW-1185">Reference proteome</keyword>
<sequence length="86" mass="9916">MKTLLLTLVVVTIVCLDLGYTTICYNHLTRTSETTEICPDSWYFCYKISLADGNDVRIERGCTFTCPELRPTGIYVYCCRRDKCNK</sequence>
<dbReference type="FunFam" id="2.10.60.10:FF:000024">
    <property type="entry name" value="Cytotoxin 1"/>
    <property type="match status" value="1"/>
</dbReference>
<dbReference type="Proteomes" id="UP000694559">
    <property type="component" value="Unplaced"/>
</dbReference>
<reference evidence="5" key="1">
    <citation type="submission" date="2025-05" db="UniProtKB">
        <authorList>
            <consortium name="Ensembl"/>
        </authorList>
    </citation>
    <scope>IDENTIFICATION</scope>
</reference>
<dbReference type="OrthoDB" id="5945173at2759"/>
<dbReference type="GO" id="GO:0005576">
    <property type="term" value="C:extracellular region"/>
    <property type="evidence" value="ECO:0007669"/>
    <property type="project" value="UniProtKB-SubCell"/>
</dbReference>
<keyword evidence="4" id="KW-0732">Signal</keyword>
<organism evidence="5 6">
    <name type="scientific">Naja naja</name>
    <name type="common">Indian cobra</name>
    <dbReference type="NCBI Taxonomy" id="35670"/>
    <lineage>
        <taxon>Eukaryota</taxon>
        <taxon>Metazoa</taxon>
        <taxon>Chordata</taxon>
        <taxon>Craniata</taxon>
        <taxon>Vertebrata</taxon>
        <taxon>Euteleostomi</taxon>
        <taxon>Lepidosauria</taxon>
        <taxon>Squamata</taxon>
        <taxon>Bifurcata</taxon>
        <taxon>Unidentata</taxon>
        <taxon>Episquamata</taxon>
        <taxon>Toxicofera</taxon>
        <taxon>Serpentes</taxon>
        <taxon>Colubroidea</taxon>
        <taxon>Elapidae</taxon>
        <taxon>Elapinae</taxon>
        <taxon>Naja</taxon>
    </lineage>
</organism>
<dbReference type="AlphaFoldDB" id="A0A8C6XQF9"/>
<comment type="subcellular location">
    <subcellularLocation>
        <location evidence="1">Secreted</location>
    </subcellularLocation>
</comment>
<dbReference type="CDD" id="cd00206">
    <property type="entry name" value="TFP_snake_toxin"/>
    <property type="match status" value="1"/>
</dbReference>
<evidence type="ECO:0000313" key="6">
    <source>
        <dbReference type="Proteomes" id="UP000694559"/>
    </source>
</evidence>
<evidence type="ECO:0000313" key="5">
    <source>
        <dbReference type="Ensembl" id="ENSNNAP00000017289.1"/>
    </source>
</evidence>
<dbReference type="InterPro" id="IPR054131">
    <property type="entry name" value="Toxin_cobra-type"/>
</dbReference>
<accession>A0A8C6XQF9</accession>
<dbReference type="Ensembl" id="ENSNNAT00000018157.1">
    <property type="protein sequence ID" value="ENSNNAP00000017284.1"/>
    <property type="gene ID" value="ENSNNAG00000011613.1"/>
</dbReference>
<feature type="chain" id="PRO_5044681765" evidence="4">
    <location>
        <begin position="22"/>
        <end position="86"/>
    </location>
</feature>
<name>A0A8C6XQF9_NAJNA</name>
<dbReference type="SUPFAM" id="SSF57302">
    <property type="entry name" value="Snake toxin-like"/>
    <property type="match status" value="1"/>
</dbReference>
<dbReference type="Pfam" id="PF21947">
    <property type="entry name" value="Toxin_cobra-type"/>
    <property type="match status" value="1"/>
</dbReference>
<proteinExistence type="predicted"/>
<dbReference type="InterPro" id="IPR018354">
    <property type="entry name" value="Snake_toxin_con_site"/>
</dbReference>
<keyword evidence="2" id="KW-0964">Secreted</keyword>
<evidence type="ECO:0000256" key="2">
    <source>
        <dbReference type="ARBA" id="ARBA00022525"/>
    </source>
</evidence>
<dbReference type="Gene3D" id="2.10.60.10">
    <property type="entry name" value="CD59"/>
    <property type="match status" value="1"/>
</dbReference>
<dbReference type="PROSITE" id="PS00272">
    <property type="entry name" value="SNAKE_TOXIN"/>
    <property type="match status" value="1"/>
</dbReference>
<dbReference type="GO" id="GO:0090729">
    <property type="term" value="F:toxin activity"/>
    <property type="evidence" value="ECO:0007669"/>
    <property type="project" value="InterPro"/>
</dbReference>
<protein>
    <submittedName>
        <fullName evidence="5">Uncharacterized protein</fullName>
    </submittedName>
</protein>
<dbReference type="GeneTree" id="ENSGT01010000229746"/>
<dbReference type="Ensembl" id="ENSNNAT00000018161.1">
    <property type="protein sequence ID" value="ENSNNAP00000017289.1"/>
    <property type="gene ID" value="ENSNNAG00000011613.1"/>
</dbReference>
<dbReference type="InterPro" id="IPR003571">
    <property type="entry name" value="Snake_3FTx"/>
</dbReference>
<keyword evidence="3" id="KW-1015">Disulfide bond</keyword>
<evidence type="ECO:0000256" key="4">
    <source>
        <dbReference type="SAM" id="SignalP"/>
    </source>
</evidence>
<dbReference type="InterPro" id="IPR045860">
    <property type="entry name" value="Snake_toxin-like_sf"/>
</dbReference>
<evidence type="ECO:0000256" key="3">
    <source>
        <dbReference type="ARBA" id="ARBA00023157"/>
    </source>
</evidence>
<feature type="signal peptide" evidence="4">
    <location>
        <begin position="1"/>
        <end position="21"/>
    </location>
</feature>